<dbReference type="GO" id="GO:0005829">
    <property type="term" value="C:cytosol"/>
    <property type="evidence" value="ECO:0007669"/>
    <property type="project" value="TreeGrafter"/>
</dbReference>
<protein>
    <submittedName>
        <fullName evidence="6">Importin-beta domain-containing protein</fullName>
    </submittedName>
</protein>
<dbReference type="InterPro" id="IPR056840">
    <property type="entry name" value="HEAT_IPO9_central"/>
</dbReference>
<feature type="domain" description="Importin N-terminal" evidence="5">
    <location>
        <begin position="23"/>
        <end position="99"/>
    </location>
</feature>
<sequence>MEEHLVQLLANTQLSAAGPRRQAELDLNQAKQNPEFALALARIGAHTNLPTEIRQSALSTLRKFVEDNWSPDDYEQQRYPIADSTKDQLRPMMLELVLNTEVERKVKTAARERLIRLSPPSYVVSKIAMVDFPDNWPNLLPTVLSVIPTGEDVQLHGALRILQDLVEESLSDEQFFGMARDIIKAVYDVALNENRKHTHRALAVLVFRGCFDLMDIVKDDHKKEVKAFADEILRGWLPFFEQAIKVSLPDSPAGAGSHPENWYGPIALKLQVVKTLIKIKSVFPALLLPESPTFFQVTWEELSKLQPTYQELYIDSDSQGRLEDIDGLPYTLDFLALEELDFLNQLMRAPPVQKVLQTQLDAHAAVHQTPWVLDLMKLMVSYSQITQEEEGLWDIDVSLYLAEETSVSSNYTARTACGDLLIKLGEWLGPRALEGLFAYTQTIFAAGVSDWRRQEAALYLFNTIASDFQDCDKEIPDALAQAYMELVNYAINRQDEPILRARGYLVAGMLSKGYSQACGLLDQAIQAVTRETSELVQVACVKAIEEFIRSGHVPQDRQVPIMHAVQQFLEAKDLTELDDADDLLVTLLETLRTAISMDRRLAIHGDNKAIDLLFLIAKHGASNFQVTMLVRESFEDIAQSLTDSASYTALCTKVLPSLTGAFDVANVTENDPLVTLATELLSDLVQYGSEPLPAGFVATTLPKLSRLLMTSTEGEVLRPGAEAVKYMLMHDHHQVFGWQDENGRSGLEVCLLIIDRLLGSSVEDNAASEVGGLAAELVEKAGQERLGPFLAQLLQAVATRLASAQAAPFIQSLILVFARLSLVGAHDVVEFLSQIQIEGQSGLQVVLGKWLENSINFAGYDEIRQNVIALSKLYSLNDPRLAQTQVKGDLIPNTATEGRIMTRSRAKQSPSSFPSSSWCIPEEELESYVGLKTDPDTYTVIPASLKILKVLIEELLSASGAQGAANAAAAAVAEFGADDADSDDGDEGWEDEGDTLDLSLAGVRNDLMSFMEGSNIRQRDDETQAYLTEFFVGAARENVAGFQGWYALLSEEEKGKLNELAGAQ</sequence>
<dbReference type="STRING" id="1408157.A0A1J7JTA4"/>
<proteinExistence type="predicted"/>
<dbReference type="GO" id="GO:0006606">
    <property type="term" value="P:protein import into nucleus"/>
    <property type="evidence" value="ECO:0007669"/>
    <property type="project" value="TreeGrafter"/>
</dbReference>
<dbReference type="PANTHER" id="PTHR10997:SF9">
    <property type="entry name" value="IMPORTIN-9"/>
    <property type="match status" value="1"/>
</dbReference>
<dbReference type="AlphaFoldDB" id="A0A1J7JTA4"/>
<evidence type="ECO:0000256" key="4">
    <source>
        <dbReference type="ARBA" id="ARBA00023242"/>
    </source>
</evidence>
<dbReference type="PANTHER" id="PTHR10997">
    <property type="entry name" value="IMPORTIN-7, 8, 11"/>
    <property type="match status" value="1"/>
</dbReference>
<dbReference type="InterPro" id="IPR016024">
    <property type="entry name" value="ARM-type_fold"/>
</dbReference>
<dbReference type="SUPFAM" id="SSF48371">
    <property type="entry name" value="ARM repeat"/>
    <property type="match status" value="1"/>
</dbReference>
<dbReference type="GO" id="GO:0005635">
    <property type="term" value="C:nuclear envelope"/>
    <property type="evidence" value="ECO:0007669"/>
    <property type="project" value="TreeGrafter"/>
</dbReference>
<dbReference type="Pfam" id="PF25018">
    <property type="entry name" value="HEAT_IPO9_c"/>
    <property type="match status" value="1"/>
</dbReference>
<dbReference type="InterPro" id="IPR001494">
    <property type="entry name" value="Importin-beta_N"/>
</dbReference>
<evidence type="ECO:0000256" key="2">
    <source>
        <dbReference type="ARBA" id="ARBA00022448"/>
    </source>
</evidence>
<keyword evidence="7" id="KW-1185">Reference proteome</keyword>
<dbReference type="GO" id="GO:0031267">
    <property type="term" value="F:small GTPase binding"/>
    <property type="evidence" value="ECO:0007669"/>
    <property type="project" value="InterPro"/>
</dbReference>
<dbReference type="OrthoDB" id="431626at2759"/>
<dbReference type="PROSITE" id="PS50166">
    <property type="entry name" value="IMPORTIN_B_NT"/>
    <property type="match status" value="1"/>
</dbReference>
<evidence type="ECO:0000313" key="6">
    <source>
        <dbReference type="EMBL" id="OIW32588.1"/>
    </source>
</evidence>
<keyword evidence="2" id="KW-0813">Transport</keyword>
<dbReference type="SMART" id="SM00913">
    <property type="entry name" value="IBN_N"/>
    <property type="match status" value="1"/>
</dbReference>
<keyword evidence="3" id="KW-0653">Protein transport</keyword>
<evidence type="ECO:0000259" key="5">
    <source>
        <dbReference type="PROSITE" id="PS50166"/>
    </source>
</evidence>
<dbReference type="Pfam" id="PF03810">
    <property type="entry name" value="IBN_N"/>
    <property type="match status" value="1"/>
</dbReference>
<dbReference type="FunFam" id="1.25.10.10:FF:000373">
    <property type="entry name" value="Importin beta-5 subunit, putative"/>
    <property type="match status" value="1"/>
</dbReference>
<dbReference type="EMBL" id="KV875095">
    <property type="protein sequence ID" value="OIW32588.1"/>
    <property type="molecule type" value="Genomic_DNA"/>
</dbReference>
<name>A0A1J7JTA4_9PEZI</name>
<evidence type="ECO:0000256" key="1">
    <source>
        <dbReference type="ARBA" id="ARBA00004123"/>
    </source>
</evidence>
<accession>A0A1J7JTA4</accession>
<dbReference type="InParanoid" id="A0A1J7JTA4"/>
<evidence type="ECO:0000256" key="3">
    <source>
        <dbReference type="ARBA" id="ARBA00022927"/>
    </source>
</evidence>
<evidence type="ECO:0000313" key="7">
    <source>
        <dbReference type="Proteomes" id="UP000182658"/>
    </source>
</evidence>
<reference evidence="6 7" key="1">
    <citation type="submission" date="2016-10" db="EMBL/GenBank/DDBJ databases">
        <title>Draft genome sequence of Coniochaeta ligniaria NRRL30616, a lignocellulolytic fungus for bioabatement of inhibitors in plant biomass hydrolysates.</title>
        <authorList>
            <consortium name="DOE Joint Genome Institute"/>
            <person name="Jimenez D.J."/>
            <person name="Hector R.E."/>
            <person name="Riley R."/>
            <person name="Sun H."/>
            <person name="Grigoriev I.V."/>
            <person name="Van Elsas J.D."/>
            <person name="Nichols N.N."/>
        </authorList>
    </citation>
    <scope>NUCLEOTIDE SEQUENCE [LARGE SCALE GENOMIC DNA]</scope>
    <source>
        <strain evidence="6 7">NRRL 30616</strain>
    </source>
</reference>
<keyword evidence="4" id="KW-0539">Nucleus</keyword>
<gene>
    <name evidence="6" type="ORF">CONLIGDRAFT_642290</name>
</gene>
<dbReference type="FunCoup" id="A0A1J7JTA4">
    <property type="interactions" value="1016"/>
</dbReference>
<dbReference type="InterPro" id="IPR011989">
    <property type="entry name" value="ARM-like"/>
</dbReference>
<organism evidence="6 7">
    <name type="scientific">Coniochaeta ligniaria NRRL 30616</name>
    <dbReference type="NCBI Taxonomy" id="1408157"/>
    <lineage>
        <taxon>Eukaryota</taxon>
        <taxon>Fungi</taxon>
        <taxon>Dikarya</taxon>
        <taxon>Ascomycota</taxon>
        <taxon>Pezizomycotina</taxon>
        <taxon>Sordariomycetes</taxon>
        <taxon>Sordariomycetidae</taxon>
        <taxon>Coniochaetales</taxon>
        <taxon>Coniochaetaceae</taxon>
        <taxon>Coniochaeta</taxon>
    </lineage>
</organism>
<comment type="subcellular location">
    <subcellularLocation>
        <location evidence="1">Nucleus</location>
    </subcellularLocation>
</comment>
<dbReference type="Proteomes" id="UP000182658">
    <property type="component" value="Unassembled WGS sequence"/>
</dbReference>
<dbReference type="Gene3D" id="1.25.10.10">
    <property type="entry name" value="Leucine-rich Repeat Variant"/>
    <property type="match status" value="1"/>
</dbReference>